<keyword evidence="5 7" id="KW-1133">Transmembrane helix</keyword>
<sequence>MVWTKKKNSAKNGKISHTPTRFIVPFTLAGIAIFALIAFILVNYTDSPVPYGDAFTTALSIIAMWMLAFKYIEQWGLWFVVNSISCGLYFWKDLHYTSGLFAIYAVISIFGYFKWKRMMKDEFRPFTV</sequence>
<name>A0A645JDK4_9ZZZZ</name>
<dbReference type="NCBIfam" id="TIGR01528">
    <property type="entry name" value="NMN_trans_PnuC"/>
    <property type="match status" value="1"/>
</dbReference>
<dbReference type="EMBL" id="VSSQ01138955">
    <property type="protein sequence ID" value="MPN61805.1"/>
    <property type="molecule type" value="Genomic_DNA"/>
</dbReference>
<evidence type="ECO:0000256" key="7">
    <source>
        <dbReference type="SAM" id="Phobius"/>
    </source>
</evidence>
<gene>
    <name evidence="8" type="ORF">SDC9_209549</name>
</gene>
<protein>
    <recommendedName>
        <fullName evidence="9">Nicotinamide riboside transporter PnuC</fullName>
    </recommendedName>
</protein>
<evidence type="ECO:0000256" key="2">
    <source>
        <dbReference type="ARBA" id="ARBA00022448"/>
    </source>
</evidence>
<evidence type="ECO:0000313" key="8">
    <source>
        <dbReference type="EMBL" id="MPN61805.1"/>
    </source>
</evidence>
<organism evidence="8">
    <name type="scientific">bioreactor metagenome</name>
    <dbReference type="NCBI Taxonomy" id="1076179"/>
    <lineage>
        <taxon>unclassified sequences</taxon>
        <taxon>metagenomes</taxon>
        <taxon>ecological metagenomes</taxon>
    </lineage>
</organism>
<comment type="subcellular location">
    <subcellularLocation>
        <location evidence="1">Cell membrane</location>
        <topology evidence="1">Multi-pass membrane protein</topology>
    </subcellularLocation>
</comment>
<keyword evidence="2" id="KW-0813">Transport</keyword>
<feature type="transmembrane region" description="Helical" evidence="7">
    <location>
        <begin position="48"/>
        <end position="68"/>
    </location>
</feature>
<keyword evidence="6 7" id="KW-0472">Membrane</keyword>
<keyword evidence="4 7" id="KW-0812">Transmembrane</keyword>
<feature type="transmembrane region" description="Helical" evidence="7">
    <location>
        <begin position="97"/>
        <end position="115"/>
    </location>
</feature>
<dbReference type="PANTHER" id="PTHR36122:SF2">
    <property type="entry name" value="NICOTINAMIDE RIBOSIDE TRANSPORTER PNUC"/>
    <property type="match status" value="1"/>
</dbReference>
<feature type="transmembrane region" description="Helical" evidence="7">
    <location>
        <begin position="75"/>
        <end position="91"/>
    </location>
</feature>
<dbReference type="InterPro" id="IPR006419">
    <property type="entry name" value="NMN_transpt_PnuC"/>
</dbReference>
<dbReference type="GO" id="GO:0005886">
    <property type="term" value="C:plasma membrane"/>
    <property type="evidence" value="ECO:0007669"/>
    <property type="project" value="UniProtKB-SubCell"/>
</dbReference>
<evidence type="ECO:0000256" key="6">
    <source>
        <dbReference type="ARBA" id="ARBA00023136"/>
    </source>
</evidence>
<evidence type="ECO:0008006" key="9">
    <source>
        <dbReference type="Google" id="ProtNLM"/>
    </source>
</evidence>
<proteinExistence type="predicted"/>
<dbReference type="GO" id="GO:0034257">
    <property type="term" value="F:nicotinamide riboside transmembrane transporter activity"/>
    <property type="evidence" value="ECO:0007669"/>
    <property type="project" value="InterPro"/>
</dbReference>
<reference evidence="8" key="1">
    <citation type="submission" date="2019-08" db="EMBL/GenBank/DDBJ databases">
        <authorList>
            <person name="Kucharzyk K."/>
            <person name="Murdoch R.W."/>
            <person name="Higgins S."/>
            <person name="Loffler F."/>
        </authorList>
    </citation>
    <scope>NUCLEOTIDE SEQUENCE</scope>
</reference>
<evidence type="ECO:0000256" key="4">
    <source>
        <dbReference type="ARBA" id="ARBA00022692"/>
    </source>
</evidence>
<dbReference type="Pfam" id="PF04973">
    <property type="entry name" value="NMN_transporter"/>
    <property type="match status" value="1"/>
</dbReference>
<evidence type="ECO:0000256" key="5">
    <source>
        <dbReference type="ARBA" id="ARBA00022989"/>
    </source>
</evidence>
<keyword evidence="3" id="KW-1003">Cell membrane</keyword>
<comment type="caution">
    <text evidence="8">The sequence shown here is derived from an EMBL/GenBank/DDBJ whole genome shotgun (WGS) entry which is preliminary data.</text>
</comment>
<feature type="transmembrane region" description="Helical" evidence="7">
    <location>
        <begin position="21"/>
        <end position="42"/>
    </location>
</feature>
<evidence type="ECO:0000256" key="1">
    <source>
        <dbReference type="ARBA" id="ARBA00004651"/>
    </source>
</evidence>
<dbReference type="AlphaFoldDB" id="A0A645JDK4"/>
<evidence type="ECO:0000256" key="3">
    <source>
        <dbReference type="ARBA" id="ARBA00022475"/>
    </source>
</evidence>
<accession>A0A645JDK4</accession>
<dbReference type="PANTHER" id="PTHR36122">
    <property type="entry name" value="NICOTINAMIDE RIBOSIDE TRANSPORTER PNUC"/>
    <property type="match status" value="1"/>
</dbReference>